<dbReference type="RefSeq" id="WP_231852257.1">
    <property type="nucleotide sequence ID" value="NZ_CP020614.1"/>
</dbReference>
<keyword evidence="8" id="KW-1185">Reference proteome</keyword>
<dbReference type="EMBL" id="FMVN01000001">
    <property type="protein sequence ID" value="SCX84454.1"/>
    <property type="molecule type" value="Genomic_DNA"/>
</dbReference>
<dbReference type="Proteomes" id="UP000032414">
    <property type="component" value="Chromosome I"/>
</dbReference>
<dbReference type="PATRIC" id="fig|451.8.peg.1651"/>
<dbReference type="InterPro" id="IPR052781">
    <property type="entry name" value="Cys_protease_inhibitor_I42"/>
</dbReference>
<keyword evidence="3" id="KW-0732">Signal</keyword>
<evidence type="ECO:0000256" key="3">
    <source>
        <dbReference type="SAM" id="SignalP"/>
    </source>
</evidence>
<organism evidence="5 7">
    <name type="scientific">Legionella micdadei</name>
    <name type="common">Tatlockia micdadei</name>
    <dbReference type="NCBI Taxonomy" id="451"/>
    <lineage>
        <taxon>Bacteria</taxon>
        <taxon>Pseudomonadati</taxon>
        <taxon>Pseudomonadota</taxon>
        <taxon>Gammaproteobacteria</taxon>
        <taxon>Legionellales</taxon>
        <taxon>Legionellaceae</taxon>
        <taxon>Legionella</taxon>
    </lineage>
</organism>
<evidence type="ECO:0000313" key="7">
    <source>
        <dbReference type="Proteomes" id="UP000032414"/>
    </source>
</evidence>
<reference evidence="6 8" key="3">
    <citation type="submission" date="2016-10" db="EMBL/GenBank/DDBJ databases">
        <authorList>
            <person name="Varghese N."/>
            <person name="Submissions S."/>
        </authorList>
    </citation>
    <scope>NUCLEOTIDE SEQUENCE [LARGE SCALE GENOMIC DNA]</scope>
    <source>
        <strain evidence="6 8">ATCC 33218</strain>
    </source>
</reference>
<evidence type="ECO:0000313" key="5">
    <source>
        <dbReference type="EMBL" id="CEG60649.1"/>
    </source>
</evidence>
<dbReference type="PANTHER" id="PTHR36530:SF1">
    <property type="entry name" value="AMOEBIASIN-1"/>
    <property type="match status" value="1"/>
</dbReference>
<name>A0A098GDU0_LEGMI</name>
<gene>
    <name evidence="5" type="ORF">LMI_1342</name>
    <name evidence="6" type="ORF">SAMN02982997_00231</name>
</gene>
<sequence length="126" mass="13810">MMRTILGSLLLFWGALATAAASDPMTVNVDPKQSKFQVTLSSNPTTGYQWTVTKYDKSLLQLVSSQYIAPQSKLIGAGGQMMFTFELVGGKTYPASTTINFKYARPWEPENGSSKTVTVNFKSINN</sequence>
<feature type="domain" description="Proteinase inhibitor I42 chagasin" evidence="4">
    <location>
        <begin position="32"/>
        <end position="120"/>
    </location>
</feature>
<proteinExistence type="predicted"/>
<dbReference type="InterPro" id="IPR036331">
    <property type="entry name" value="Chagasin-like_sf"/>
</dbReference>
<dbReference type="InterPro" id="IPR018990">
    <property type="entry name" value="Prot_inh_I42_chagasin"/>
</dbReference>
<evidence type="ECO:0000259" key="4">
    <source>
        <dbReference type="Pfam" id="PF09394"/>
    </source>
</evidence>
<dbReference type="SUPFAM" id="SSF141066">
    <property type="entry name" value="ICP-like"/>
    <property type="match status" value="1"/>
</dbReference>
<dbReference type="PANTHER" id="PTHR36530">
    <property type="entry name" value="INHIBITOR OF CYSTEINE PEPTIDASE"/>
    <property type="match status" value="1"/>
</dbReference>
<evidence type="ECO:0000256" key="2">
    <source>
        <dbReference type="ARBA" id="ARBA00022704"/>
    </source>
</evidence>
<evidence type="ECO:0000313" key="6">
    <source>
        <dbReference type="EMBL" id="SCX84454.1"/>
    </source>
</evidence>
<accession>A0A098GDU0</accession>
<evidence type="ECO:0000256" key="1">
    <source>
        <dbReference type="ARBA" id="ARBA00022690"/>
    </source>
</evidence>
<dbReference type="GO" id="GO:0004869">
    <property type="term" value="F:cysteine-type endopeptidase inhibitor activity"/>
    <property type="evidence" value="ECO:0007669"/>
    <property type="project" value="UniProtKB-KW"/>
</dbReference>
<protein>
    <submittedName>
        <fullName evidence="6">Inhibitor of cysteine peptidase</fullName>
    </submittedName>
</protein>
<dbReference type="EMBL" id="LN614830">
    <property type="protein sequence ID" value="CEG60649.1"/>
    <property type="molecule type" value="Genomic_DNA"/>
</dbReference>
<dbReference type="STRING" id="451.B6N58_08825"/>
<feature type="chain" id="PRO_5009750714" evidence="3">
    <location>
        <begin position="20"/>
        <end position="126"/>
    </location>
</feature>
<keyword evidence="1" id="KW-0646">Protease inhibitor</keyword>
<keyword evidence="2" id="KW-0789">Thiol protease inhibitor</keyword>
<dbReference type="KEGG" id="tmc:LMI_1342"/>
<dbReference type="Proteomes" id="UP000182998">
    <property type="component" value="Unassembled WGS sequence"/>
</dbReference>
<dbReference type="HOGENOM" id="CLU_2012382_0_0_6"/>
<reference evidence="7" key="2">
    <citation type="submission" date="2014-09" db="EMBL/GenBank/DDBJ databases">
        <authorList>
            <person name="Gomez-Valero L."/>
        </authorList>
    </citation>
    <scope>NUCLEOTIDE SEQUENCE [LARGE SCALE GENOMIC DNA]</scope>
    <source>
        <strain evidence="7">ATCC33218</strain>
    </source>
</reference>
<feature type="signal peptide" evidence="3">
    <location>
        <begin position="1"/>
        <end position="19"/>
    </location>
</feature>
<dbReference type="Gene3D" id="2.60.40.2020">
    <property type="match status" value="1"/>
</dbReference>
<reference evidence="5" key="1">
    <citation type="submission" date="2014-09" db="EMBL/GenBank/DDBJ databases">
        <authorList>
            <person name="GOMEZ-VALERO Laura"/>
        </authorList>
    </citation>
    <scope>NUCLEOTIDE SEQUENCE</scope>
    <source>
        <strain evidence="5">ATCC33218</strain>
    </source>
</reference>
<dbReference type="AlphaFoldDB" id="A0A098GDU0"/>
<dbReference type="Pfam" id="PF09394">
    <property type="entry name" value="Inhibitor_I42"/>
    <property type="match status" value="1"/>
</dbReference>
<evidence type="ECO:0000313" key="8">
    <source>
        <dbReference type="Proteomes" id="UP000182998"/>
    </source>
</evidence>